<dbReference type="EMBL" id="JAHQIW010007221">
    <property type="protein sequence ID" value="KAJ1373050.1"/>
    <property type="molecule type" value="Genomic_DNA"/>
</dbReference>
<reference evidence="1" key="1">
    <citation type="submission" date="2021-06" db="EMBL/GenBank/DDBJ databases">
        <title>Parelaphostrongylus tenuis whole genome reference sequence.</title>
        <authorList>
            <person name="Garwood T.J."/>
            <person name="Larsen P.A."/>
            <person name="Fountain-Jones N.M."/>
            <person name="Garbe J.R."/>
            <person name="Macchietto M.G."/>
            <person name="Kania S.A."/>
            <person name="Gerhold R.W."/>
            <person name="Richards J.E."/>
            <person name="Wolf T.M."/>
        </authorList>
    </citation>
    <scope>NUCLEOTIDE SEQUENCE</scope>
    <source>
        <strain evidence="1">MNPRO001-30</strain>
        <tissue evidence="1">Meninges</tissue>
    </source>
</reference>
<proteinExistence type="predicted"/>
<organism evidence="1 2">
    <name type="scientific">Parelaphostrongylus tenuis</name>
    <name type="common">Meningeal worm</name>
    <dbReference type="NCBI Taxonomy" id="148309"/>
    <lineage>
        <taxon>Eukaryota</taxon>
        <taxon>Metazoa</taxon>
        <taxon>Ecdysozoa</taxon>
        <taxon>Nematoda</taxon>
        <taxon>Chromadorea</taxon>
        <taxon>Rhabditida</taxon>
        <taxon>Rhabditina</taxon>
        <taxon>Rhabditomorpha</taxon>
        <taxon>Strongyloidea</taxon>
        <taxon>Metastrongylidae</taxon>
        <taxon>Parelaphostrongylus</taxon>
    </lineage>
</organism>
<dbReference type="Proteomes" id="UP001196413">
    <property type="component" value="Unassembled WGS sequence"/>
</dbReference>
<comment type="caution">
    <text evidence="1">The sequence shown here is derived from an EMBL/GenBank/DDBJ whole genome shotgun (WGS) entry which is preliminary data.</text>
</comment>
<protein>
    <submittedName>
        <fullName evidence="1">Uncharacterized protein</fullName>
    </submittedName>
</protein>
<keyword evidence="2" id="KW-1185">Reference proteome</keyword>
<name>A0AAD5RBG4_PARTN</name>
<sequence>MSPIQKGMEGSNVAILWVIFEKTQDESAFAIEQGQKWANELGPDCEFIILSSSQFADAKTFLETIVSTIHLHRKAKNANTHQASAVQKIFGGKFVLAQTKKALEATQKRSSVKNCCGNPFKFHVPLHVISSEDQIISTSVASDK</sequence>
<dbReference type="AlphaFoldDB" id="A0AAD5RBG4"/>
<gene>
    <name evidence="1" type="ORF">KIN20_035378</name>
</gene>
<accession>A0AAD5RBG4</accession>
<evidence type="ECO:0000313" key="1">
    <source>
        <dbReference type="EMBL" id="KAJ1373050.1"/>
    </source>
</evidence>
<evidence type="ECO:0000313" key="2">
    <source>
        <dbReference type="Proteomes" id="UP001196413"/>
    </source>
</evidence>